<dbReference type="PROSITE" id="PS01305">
    <property type="entry name" value="MOAA_NIFB_PQQE"/>
    <property type="match status" value="1"/>
</dbReference>
<keyword evidence="4" id="KW-0479">Metal-binding</keyword>
<dbReference type="AlphaFoldDB" id="A0A7C4VQM8"/>
<dbReference type="CDD" id="cd01335">
    <property type="entry name" value="Radical_SAM"/>
    <property type="match status" value="1"/>
</dbReference>
<dbReference type="InterPro" id="IPR007197">
    <property type="entry name" value="rSAM"/>
</dbReference>
<dbReference type="SFLD" id="SFLDG01384">
    <property type="entry name" value="thioether_bond_formation_requi"/>
    <property type="match status" value="1"/>
</dbReference>
<dbReference type="Pfam" id="PF04055">
    <property type="entry name" value="Radical_SAM"/>
    <property type="match status" value="1"/>
</dbReference>
<dbReference type="InterPro" id="IPR058240">
    <property type="entry name" value="rSAM_sf"/>
</dbReference>
<evidence type="ECO:0000256" key="1">
    <source>
        <dbReference type="ARBA" id="ARBA00001966"/>
    </source>
</evidence>
<keyword evidence="6" id="KW-0411">Iron-sulfur</keyword>
<keyword evidence="5" id="KW-0408">Iron</keyword>
<comment type="similarity">
    <text evidence="7">Belongs to the radical SAM superfamily. Anaerobic sulfatase-maturating enzyme family.</text>
</comment>
<dbReference type="GO" id="GO:0046872">
    <property type="term" value="F:metal ion binding"/>
    <property type="evidence" value="ECO:0007669"/>
    <property type="project" value="UniProtKB-KW"/>
</dbReference>
<dbReference type="Gene3D" id="3.20.20.70">
    <property type="entry name" value="Aldolase class I"/>
    <property type="match status" value="1"/>
</dbReference>
<evidence type="ECO:0000313" key="9">
    <source>
        <dbReference type="EMBL" id="HGU33411.1"/>
    </source>
</evidence>
<dbReference type="GO" id="GO:0051539">
    <property type="term" value="F:4 iron, 4 sulfur cluster binding"/>
    <property type="evidence" value="ECO:0007669"/>
    <property type="project" value="UniProtKB-KW"/>
</dbReference>
<reference evidence="9" key="1">
    <citation type="journal article" date="2020" name="mSystems">
        <title>Genome- and Community-Level Interaction Insights into Carbon Utilization and Element Cycling Functions of Hydrothermarchaeota in Hydrothermal Sediment.</title>
        <authorList>
            <person name="Zhou Z."/>
            <person name="Liu Y."/>
            <person name="Xu W."/>
            <person name="Pan J."/>
            <person name="Luo Z.H."/>
            <person name="Li M."/>
        </authorList>
    </citation>
    <scope>NUCLEOTIDE SEQUENCE [LARGE SCALE GENOMIC DNA]</scope>
    <source>
        <strain evidence="9">SpSt-477</strain>
    </source>
</reference>
<dbReference type="InterPro" id="IPR013785">
    <property type="entry name" value="Aldolase_TIM"/>
</dbReference>
<comment type="caution">
    <text evidence="9">The sequence shown here is derived from an EMBL/GenBank/DDBJ whole genome shotgun (WGS) entry which is preliminary data.</text>
</comment>
<dbReference type="SFLD" id="SFLDG01067">
    <property type="entry name" value="SPASM/twitch_domain_containing"/>
    <property type="match status" value="1"/>
</dbReference>
<dbReference type="PANTHER" id="PTHR43273">
    <property type="entry name" value="ANAEROBIC SULFATASE-MATURATING ENZYME HOMOLOG ASLB-RELATED"/>
    <property type="match status" value="1"/>
</dbReference>
<evidence type="ECO:0000259" key="8">
    <source>
        <dbReference type="PROSITE" id="PS51918"/>
    </source>
</evidence>
<gene>
    <name evidence="9" type="ORF">ENS29_11210</name>
</gene>
<evidence type="ECO:0000256" key="7">
    <source>
        <dbReference type="ARBA" id="ARBA00023601"/>
    </source>
</evidence>
<dbReference type="InterPro" id="IPR023867">
    <property type="entry name" value="Sulphatase_maturase_rSAM"/>
</dbReference>
<dbReference type="SFLD" id="SFLDS00029">
    <property type="entry name" value="Radical_SAM"/>
    <property type="match status" value="1"/>
</dbReference>
<feature type="domain" description="Radical SAM core" evidence="8">
    <location>
        <begin position="80"/>
        <end position="305"/>
    </location>
</feature>
<evidence type="ECO:0000256" key="5">
    <source>
        <dbReference type="ARBA" id="ARBA00023004"/>
    </source>
</evidence>
<proteinExistence type="inferred from homology"/>
<sequence>MNIRTEIFIVPLLGKFLVYAPLRRVAFITDSAGTKFLENLRRSETPRLDRQHEPFMDFLRAIHVLGDEGDLPISTFENRTFKPTEVTLFLTSRCNLRCIYCYALAGDRPASEMSLITAMRGIEYVWRNTIEKGKTEFTVGYHGGGEPTMNWEVLKESFEYAKRLARSTGMQAHGYMATNGVLSYEKRQWIANHFCGVNVSIDGLPDVQNIQRPMRSGRQSSDEVLETVRFFDNVQFRYGIRMTVTALSLERLPQSVAYLLESTRPTHIQVEPMYLLGRGKDIGMAVEPLAFVQAFMEARSIARQRNVDMFYSAARMDVLTDHFCQSCGEGFNLTPQGFVSSCYEVPGPEFEFADEFIFGRYNNDSRRFEFDEEKVIRLRDRSIEPIAWCDKCFCKWHCAGDCFYKKKHRSVEHDFAGDPRCEITRLLTLQQILEKIGQNGGKVWVEGYHTEALRRIEAQYKMRDRRKSNEDQQTRRIIR</sequence>
<dbReference type="PROSITE" id="PS51918">
    <property type="entry name" value="RADICAL_SAM"/>
    <property type="match status" value="1"/>
</dbReference>
<dbReference type="PANTHER" id="PTHR43273:SF3">
    <property type="entry name" value="ANAEROBIC SULFATASE-MATURATING ENZYME HOMOLOG ASLB-RELATED"/>
    <property type="match status" value="1"/>
</dbReference>
<organism evidence="9">
    <name type="scientific">Desulfatirhabdium butyrativorans</name>
    <dbReference type="NCBI Taxonomy" id="340467"/>
    <lineage>
        <taxon>Bacteria</taxon>
        <taxon>Pseudomonadati</taxon>
        <taxon>Thermodesulfobacteriota</taxon>
        <taxon>Desulfobacteria</taxon>
        <taxon>Desulfobacterales</taxon>
        <taxon>Desulfatirhabdiaceae</taxon>
        <taxon>Desulfatirhabdium</taxon>
    </lineage>
</organism>
<keyword evidence="2" id="KW-0004">4Fe-4S</keyword>
<dbReference type="GO" id="GO:0016491">
    <property type="term" value="F:oxidoreductase activity"/>
    <property type="evidence" value="ECO:0007669"/>
    <property type="project" value="InterPro"/>
</dbReference>
<accession>A0A7C4VQM8</accession>
<evidence type="ECO:0000256" key="2">
    <source>
        <dbReference type="ARBA" id="ARBA00022485"/>
    </source>
</evidence>
<evidence type="ECO:0000256" key="4">
    <source>
        <dbReference type="ARBA" id="ARBA00022723"/>
    </source>
</evidence>
<dbReference type="SFLD" id="SFLDG01386">
    <property type="entry name" value="main_SPASM_domain-containing"/>
    <property type="match status" value="1"/>
</dbReference>
<dbReference type="InterPro" id="IPR000385">
    <property type="entry name" value="MoaA_NifB_PqqE_Fe-S-bd_CS"/>
</dbReference>
<dbReference type="EMBL" id="DSUH01000257">
    <property type="protein sequence ID" value="HGU33411.1"/>
    <property type="molecule type" value="Genomic_DNA"/>
</dbReference>
<protein>
    <submittedName>
        <fullName evidence="9">Radical SAM protein</fullName>
    </submittedName>
</protein>
<comment type="cofactor">
    <cofactor evidence="1">
        <name>[4Fe-4S] cluster</name>
        <dbReference type="ChEBI" id="CHEBI:49883"/>
    </cofactor>
</comment>
<evidence type="ECO:0000256" key="3">
    <source>
        <dbReference type="ARBA" id="ARBA00022691"/>
    </source>
</evidence>
<keyword evidence="3" id="KW-0949">S-adenosyl-L-methionine</keyword>
<name>A0A7C4VQM8_9BACT</name>
<evidence type="ECO:0000256" key="6">
    <source>
        <dbReference type="ARBA" id="ARBA00023014"/>
    </source>
</evidence>
<dbReference type="SUPFAM" id="SSF102114">
    <property type="entry name" value="Radical SAM enzymes"/>
    <property type="match status" value="1"/>
</dbReference>